<protein>
    <submittedName>
        <fullName evidence="1">Uncharacterized protein</fullName>
    </submittedName>
</protein>
<dbReference type="RefSeq" id="WP_397558026.1">
    <property type="nucleotide sequence ID" value="NZ_JBIQWL010000010.1"/>
</dbReference>
<gene>
    <name evidence="1" type="ORF">ACH3VR_19675</name>
</gene>
<proteinExistence type="predicted"/>
<sequence length="96" mass="11377">MRYRFFNDYGALWPFWGDGGLCADGDPRLPAGLEREVRDWSAQFERLFDWQYGWPDRATAEAHRAEGERLSREVQRALPDDTIVFRCWETSYRGAR</sequence>
<dbReference type="EMBL" id="JBIQWL010000010">
    <property type="protein sequence ID" value="MFH8252596.1"/>
    <property type="molecule type" value="Genomic_DNA"/>
</dbReference>
<reference evidence="1 2" key="1">
    <citation type="submission" date="2024-09" db="EMBL/GenBank/DDBJ databases">
        <authorList>
            <person name="Pan X."/>
        </authorList>
    </citation>
    <scope>NUCLEOTIDE SEQUENCE [LARGE SCALE GENOMIC DNA]</scope>
    <source>
        <strain evidence="1 2">B2969</strain>
    </source>
</reference>
<name>A0ABW7QCH8_9MICO</name>
<evidence type="ECO:0000313" key="2">
    <source>
        <dbReference type="Proteomes" id="UP001610861"/>
    </source>
</evidence>
<evidence type="ECO:0000313" key="1">
    <source>
        <dbReference type="EMBL" id="MFH8252596.1"/>
    </source>
</evidence>
<comment type="caution">
    <text evidence="1">The sequence shown here is derived from an EMBL/GenBank/DDBJ whole genome shotgun (WGS) entry which is preliminary data.</text>
</comment>
<keyword evidence="2" id="KW-1185">Reference proteome</keyword>
<dbReference type="Proteomes" id="UP001610861">
    <property type="component" value="Unassembled WGS sequence"/>
</dbReference>
<organism evidence="1 2">
    <name type="scientific">Microbacterium alkaliflavum</name>
    <dbReference type="NCBI Taxonomy" id="3248839"/>
    <lineage>
        <taxon>Bacteria</taxon>
        <taxon>Bacillati</taxon>
        <taxon>Actinomycetota</taxon>
        <taxon>Actinomycetes</taxon>
        <taxon>Micrococcales</taxon>
        <taxon>Microbacteriaceae</taxon>
        <taxon>Microbacterium</taxon>
    </lineage>
</organism>
<accession>A0ABW7QCH8</accession>